<dbReference type="Proteomes" id="UP001602013">
    <property type="component" value="Unassembled WGS sequence"/>
</dbReference>
<proteinExistence type="predicted"/>
<protein>
    <submittedName>
        <fullName evidence="1">DUF6461 domain-containing protein</fullName>
    </submittedName>
</protein>
<dbReference type="InterPro" id="IPR045592">
    <property type="entry name" value="DUF6461"/>
</dbReference>
<accession>A0ABW6T2W7</accession>
<evidence type="ECO:0000313" key="1">
    <source>
        <dbReference type="EMBL" id="MFF3671619.1"/>
    </source>
</evidence>
<comment type="caution">
    <text evidence="1">The sequence shown here is derived from an EMBL/GenBank/DDBJ whole genome shotgun (WGS) entry which is preliminary data.</text>
</comment>
<gene>
    <name evidence="1" type="ORF">ACFYXI_39160</name>
</gene>
<name>A0ABW6T2W7_9ACTN</name>
<dbReference type="Pfam" id="PF20062">
    <property type="entry name" value="DUF6461"/>
    <property type="match status" value="1"/>
</dbReference>
<organism evidence="1 2">
    <name type="scientific">Microtetraspora malaysiensis</name>
    <dbReference type="NCBI Taxonomy" id="161358"/>
    <lineage>
        <taxon>Bacteria</taxon>
        <taxon>Bacillati</taxon>
        <taxon>Actinomycetota</taxon>
        <taxon>Actinomycetes</taxon>
        <taxon>Streptosporangiales</taxon>
        <taxon>Streptosporangiaceae</taxon>
        <taxon>Microtetraspora</taxon>
    </lineage>
</organism>
<reference evidence="1 2" key="1">
    <citation type="submission" date="2024-10" db="EMBL/GenBank/DDBJ databases">
        <title>The Natural Products Discovery Center: Release of the First 8490 Sequenced Strains for Exploring Actinobacteria Biosynthetic Diversity.</title>
        <authorList>
            <person name="Kalkreuter E."/>
            <person name="Kautsar S.A."/>
            <person name="Yang D."/>
            <person name="Bader C.D."/>
            <person name="Teijaro C.N."/>
            <person name="Fluegel L."/>
            <person name="Davis C.M."/>
            <person name="Simpson J.R."/>
            <person name="Lauterbach L."/>
            <person name="Steele A.D."/>
            <person name="Gui C."/>
            <person name="Meng S."/>
            <person name="Li G."/>
            <person name="Viehrig K."/>
            <person name="Ye F."/>
            <person name="Su P."/>
            <person name="Kiefer A.F."/>
            <person name="Nichols A."/>
            <person name="Cepeda A.J."/>
            <person name="Yan W."/>
            <person name="Fan B."/>
            <person name="Jiang Y."/>
            <person name="Adhikari A."/>
            <person name="Zheng C.-J."/>
            <person name="Schuster L."/>
            <person name="Cowan T.M."/>
            <person name="Smanski M.J."/>
            <person name="Chevrette M.G."/>
            <person name="De Carvalho L.P.S."/>
            <person name="Shen B."/>
        </authorList>
    </citation>
    <scope>NUCLEOTIDE SEQUENCE [LARGE SCALE GENOMIC DNA]</scope>
    <source>
        <strain evidence="1 2">NPDC002173</strain>
    </source>
</reference>
<dbReference type="RefSeq" id="WP_387417787.1">
    <property type="nucleotide sequence ID" value="NZ_JBIASD010000050.1"/>
</dbReference>
<dbReference type="EMBL" id="JBIASD010000050">
    <property type="protein sequence ID" value="MFF3671619.1"/>
    <property type="molecule type" value="Genomic_DNA"/>
</dbReference>
<evidence type="ECO:0000313" key="2">
    <source>
        <dbReference type="Proteomes" id="UP001602013"/>
    </source>
</evidence>
<keyword evidence="2" id="KW-1185">Reference proteome</keyword>
<sequence>MLVYGNWNSVIRNSAMAPVFCGTWTRGLSVDDVASRYGLDLSKKSTKRWSDILAGWALIGEFGDWVLALECNSHVGREKGFIEAISRGGAEAINYWWNVNGLSKLQYAANGQVITGFEVSDGGGSSWWGSNPDALDPYLEGLPFVKEGMKRVEGFHFRSYAFLLIERITGGCFDESWLSSPRDAYELHGFAE</sequence>